<dbReference type="InterPro" id="IPR035965">
    <property type="entry name" value="PAS-like_dom_sf"/>
</dbReference>
<dbReference type="NCBIfam" id="TIGR00254">
    <property type="entry name" value="GGDEF"/>
    <property type="match status" value="1"/>
</dbReference>
<dbReference type="InterPro" id="IPR029787">
    <property type="entry name" value="Nucleotide_cyclase"/>
</dbReference>
<dbReference type="CDD" id="cd00130">
    <property type="entry name" value="PAS"/>
    <property type="match status" value="1"/>
</dbReference>
<dbReference type="Gene3D" id="3.30.450.20">
    <property type="entry name" value="PAS domain"/>
    <property type="match status" value="1"/>
</dbReference>
<dbReference type="PROSITE" id="PS50113">
    <property type="entry name" value="PAC"/>
    <property type="match status" value="1"/>
</dbReference>
<dbReference type="Gene3D" id="3.30.70.270">
    <property type="match status" value="1"/>
</dbReference>
<dbReference type="InterPro" id="IPR043128">
    <property type="entry name" value="Rev_trsase/Diguanyl_cyclase"/>
</dbReference>
<dbReference type="InterPro" id="IPR000700">
    <property type="entry name" value="PAS-assoc_C"/>
</dbReference>
<dbReference type="PROSITE" id="PS50112">
    <property type="entry name" value="PAS"/>
    <property type="match status" value="1"/>
</dbReference>
<evidence type="ECO:0000313" key="4">
    <source>
        <dbReference type="EMBL" id="MFC5589020.1"/>
    </source>
</evidence>
<dbReference type="Pfam" id="PF08447">
    <property type="entry name" value="PAS_3"/>
    <property type="match status" value="1"/>
</dbReference>
<dbReference type="SUPFAM" id="SSF55073">
    <property type="entry name" value="Nucleotide cyclase"/>
    <property type="match status" value="1"/>
</dbReference>
<evidence type="ECO:0000313" key="5">
    <source>
        <dbReference type="Proteomes" id="UP001596109"/>
    </source>
</evidence>
<dbReference type="SUPFAM" id="SSF55785">
    <property type="entry name" value="PYP-like sensor domain (PAS domain)"/>
    <property type="match status" value="1"/>
</dbReference>
<dbReference type="InterPro" id="IPR001610">
    <property type="entry name" value="PAC"/>
</dbReference>
<proteinExistence type="predicted"/>
<name>A0ABW0TJC7_9BACL</name>
<evidence type="ECO:0000259" key="3">
    <source>
        <dbReference type="PROSITE" id="PS50887"/>
    </source>
</evidence>
<dbReference type="PROSITE" id="PS50887">
    <property type="entry name" value="GGDEF"/>
    <property type="match status" value="1"/>
</dbReference>
<dbReference type="InterPro" id="IPR052155">
    <property type="entry name" value="Biofilm_reg_signaling"/>
</dbReference>
<protein>
    <submittedName>
        <fullName evidence="4">Diguanylate cyclase domain-containing protein</fullName>
        <ecNumber evidence="4">2.7.7.65</ecNumber>
    </submittedName>
</protein>
<gene>
    <name evidence="4" type="ORF">ACFPRA_08985</name>
</gene>
<dbReference type="EC" id="2.7.7.65" evidence="4"/>
<keyword evidence="5" id="KW-1185">Reference proteome</keyword>
<sequence>MKVVLFALGVLTGMLIPQFFKGYLKVKSGCRLNRMSRMLELVDSSKDVIYHYQLKPRPKYLYVSPSIEDLLGPELLEASYQNPKISFNYIHPEDRTLLLKKMEGKVDFSKPILQRWRDHTGNYKWCEEYATPIYKKGELVAIVGYIRDITDKVEMQQELQYLSTHDILTGLYNRNYFEKIMERYNNEIDCPIALILCDLDELKGINDTFGHVEGDKIIKTSAKMIHEFFSENTTVARIGGDEFVIILPNQTSSQVEMLCKEFEAQIADFNEKAKERQLGLSLGYSSTERSIGNMDNLLTQADIRMYQNKNDKKQKQLVINR</sequence>
<dbReference type="SMART" id="SM00267">
    <property type="entry name" value="GGDEF"/>
    <property type="match status" value="1"/>
</dbReference>
<organism evidence="4 5">
    <name type="scientific">Sporosarcina soli</name>
    <dbReference type="NCBI Taxonomy" id="334736"/>
    <lineage>
        <taxon>Bacteria</taxon>
        <taxon>Bacillati</taxon>
        <taxon>Bacillota</taxon>
        <taxon>Bacilli</taxon>
        <taxon>Bacillales</taxon>
        <taxon>Caryophanaceae</taxon>
        <taxon>Sporosarcina</taxon>
    </lineage>
</organism>
<accession>A0ABW0TJC7</accession>
<dbReference type="NCBIfam" id="TIGR00229">
    <property type="entry name" value="sensory_box"/>
    <property type="match status" value="1"/>
</dbReference>
<keyword evidence="4" id="KW-0548">Nucleotidyltransferase</keyword>
<dbReference type="EMBL" id="JBHSNO010000005">
    <property type="protein sequence ID" value="MFC5589020.1"/>
    <property type="molecule type" value="Genomic_DNA"/>
</dbReference>
<dbReference type="SMART" id="SM00086">
    <property type="entry name" value="PAC"/>
    <property type="match status" value="1"/>
</dbReference>
<dbReference type="InterPro" id="IPR000160">
    <property type="entry name" value="GGDEF_dom"/>
</dbReference>
<evidence type="ECO:0000259" key="1">
    <source>
        <dbReference type="PROSITE" id="PS50112"/>
    </source>
</evidence>
<dbReference type="PANTHER" id="PTHR44757">
    <property type="entry name" value="DIGUANYLATE CYCLASE DGCP"/>
    <property type="match status" value="1"/>
</dbReference>
<dbReference type="GO" id="GO:0052621">
    <property type="term" value="F:diguanylate cyclase activity"/>
    <property type="evidence" value="ECO:0007669"/>
    <property type="project" value="UniProtKB-EC"/>
</dbReference>
<dbReference type="PANTHER" id="PTHR44757:SF2">
    <property type="entry name" value="BIOFILM ARCHITECTURE MAINTENANCE PROTEIN MBAA"/>
    <property type="match status" value="1"/>
</dbReference>
<dbReference type="CDD" id="cd01949">
    <property type="entry name" value="GGDEF"/>
    <property type="match status" value="1"/>
</dbReference>
<feature type="domain" description="PAS" evidence="1">
    <location>
        <begin position="34"/>
        <end position="109"/>
    </location>
</feature>
<reference evidence="5" key="1">
    <citation type="journal article" date="2019" name="Int. J. Syst. Evol. Microbiol.">
        <title>The Global Catalogue of Microorganisms (GCM) 10K type strain sequencing project: providing services to taxonomists for standard genome sequencing and annotation.</title>
        <authorList>
            <consortium name="The Broad Institute Genomics Platform"/>
            <consortium name="The Broad Institute Genome Sequencing Center for Infectious Disease"/>
            <person name="Wu L."/>
            <person name="Ma J."/>
        </authorList>
    </citation>
    <scope>NUCLEOTIDE SEQUENCE [LARGE SCALE GENOMIC DNA]</scope>
    <source>
        <strain evidence="5">CGMCC 4.1434</strain>
    </source>
</reference>
<dbReference type="RefSeq" id="WP_381432973.1">
    <property type="nucleotide sequence ID" value="NZ_JBHSNO010000005.1"/>
</dbReference>
<dbReference type="InterPro" id="IPR000014">
    <property type="entry name" value="PAS"/>
</dbReference>
<evidence type="ECO:0000259" key="2">
    <source>
        <dbReference type="PROSITE" id="PS50113"/>
    </source>
</evidence>
<dbReference type="InterPro" id="IPR013655">
    <property type="entry name" value="PAS_fold_3"/>
</dbReference>
<dbReference type="Proteomes" id="UP001596109">
    <property type="component" value="Unassembled WGS sequence"/>
</dbReference>
<dbReference type="Pfam" id="PF00990">
    <property type="entry name" value="GGDEF"/>
    <property type="match status" value="1"/>
</dbReference>
<feature type="domain" description="GGDEF" evidence="3">
    <location>
        <begin position="190"/>
        <end position="321"/>
    </location>
</feature>
<keyword evidence="4" id="KW-0808">Transferase</keyword>
<comment type="caution">
    <text evidence="4">The sequence shown here is derived from an EMBL/GenBank/DDBJ whole genome shotgun (WGS) entry which is preliminary data.</text>
</comment>
<feature type="domain" description="PAC" evidence="2">
    <location>
        <begin position="106"/>
        <end position="161"/>
    </location>
</feature>